<dbReference type="HOGENOM" id="CLU_2821306_0_0_6"/>
<feature type="coiled-coil region" evidence="1">
    <location>
        <begin position="10"/>
        <end position="60"/>
    </location>
</feature>
<dbReference type="Proteomes" id="UP000013084">
    <property type="component" value="Unassembled WGS sequence"/>
</dbReference>
<dbReference type="RefSeq" id="WP_005203849.1">
    <property type="nucleotide sequence ID" value="NZ_KB850072.1"/>
</dbReference>
<evidence type="ECO:0000313" key="2">
    <source>
        <dbReference type="EMBL" id="ENX58146.1"/>
    </source>
</evidence>
<accession>N9SU09</accession>
<protein>
    <submittedName>
        <fullName evidence="2">Uncharacterized protein</fullName>
    </submittedName>
</protein>
<name>N9SU09_9GAMM</name>
<reference evidence="2 3" key="1">
    <citation type="submission" date="2013-02" db="EMBL/GenBank/DDBJ databases">
        <title>The Genome Sequence of Acinetobacter sp. CIP 70.18.</title>
        <authorList>
            <consortium name="The Broad Institute Genome Sequencing Platform"/>
            <consortium name="The Broad Institute Genome Sequencing Center for Infectious Disease"/>
            <person name="Cerqueira G."/>
            <person name="Feldgarden M."/>
            <person name="Courvalin P."/>
            <person name="Perichon B."/>
            <person name="Grillot-Courvalin C."/>
            <person name="Clermont D."/>
            <person name="Rocha E."/>
            <person name="Yoon E.-J."/>
            <person name="Nemec A."/>
            <person name="Walker B."/>
            <person name="Young S.K."/>
            <person name="Zeng Q."/>
            <person name="Gargeya S."/>
            <person name="Fitzgerald M."/>
            <person name="Haas B."/>
            <person name="Abouelleil A."/>
            <person name="Alvarado L."/>
            <person name="Arachchi H.M."/>
            <person name="Berlin A.M."/>
            <person name="Chapman S.B."/>
            <person name="Dewar J."/>
            <person name="Goldberg J."/>
            <person name="Griggs A."/>
            <person name="Gujja S."/>
            <person name="Hansen M."/>
            <person name="Howarth C."/>
            <person name="Imamovic A."/>
            <person name="Larimer J."/>
            <person name="McCowan C."/>
            <person name="Murphy C."/>
            <person name="Neiman D."/>
            <person name="Pearson M."/>
            <person name="Priest M."/>
            <person name="Roberts A."/>
            <person name="Saif S."/>
            <person name="Shea T."/>
            <person name="Sisk P."/>
            <person name="Sykes S."/>
            <person name="Wortman J."/>
            <person name="Nusbaum C."/>
            <person name="Birren B."/>
        </authorList>
    </citation>
    <scope>NUCLEOTIDE SEQUENCE [LARGE SCALE GENOMIC DNA]</scope>
    <source>
        <strain evidence="2 3">CIP 70.18</strain>
    </source>
</reference>
<evidence type="ECO:0000313" key="3">
    <source>
        <dbReference type="Proteomes" id="UP000013084"/>
    </source>
</evidence>
<organism evidence="2 3">
    <name type="scientific">Acinetobacter higginsii</name>
    <dbReference type="NCBI Taxonomy" id="70347"/>
    <lineage>
        <taxon>Bacteria</taxon>
        <taxon>Pseudomonadati</taxon>
        <taxon>Pseudomonadota</taxon>
        <taxon>Gammaproteobacteria</taxon>
        <taxon>Moraxellales</taxon>
        <taxon>Moraxellaceae</taxon>
        <taxon>Acinetobacter</taxon>
    </lineage>
</organism>
<gene>
    <name evidence="2" type="ORF">F902_02546</name>
</gene>
<sequence>MCCEQLVSTIKTLKRDIAFKELQLEELKKKPRTPELIDEIQNLEDEIISLKQDLIRSNTQYKKNCQ</sequence>
<keyword evidence="1" id="KW-0175">Coiled coil</keyword>
<keyword evidence="3" id="KW-1185">Reference proteome</keyword>
<proteinExistence type="predicted"/>
<dbReference type="EMBL" id="APRN01000036">
    <property type="protein sequence ID" value="ENX58146.1"/>
    <property type="molecule type" value="Genomic_DNA"/>
</dbReference>
<dbReference type="AlphaFoldDB" id="N9SU09"/>
<evidence type="ECO:0000256" key="1">
    <source>
        <dbReference type="SAM" id="Coils"/>
    </source>
</evidence>
<comment type="caution">
    <text evidence="2">The sequence shown here is derived from an EMBL/GenBank/DDBJ whole genome shotgun (WGS) entry which is preliminary data.</text>
</comment>